<dbReference type="InterPro" id="IPR050641">
    <property type="entry name" value="RIFMO-like"/>
</dbReference>
<dbReference type="RefSeq" id="WP_344088706.1">
    <property type="nucleotide sequence ID" value="NZ_BAAAHB010000014.1"/>
</dbReference>
<comment type="cofactor">
    <cofactor evidence="1">
        <name>FAD</name>
        <dbReference type="ChEBI" id="CHEBI:57692"/>
    </cofactor>
</comment>
<dbReference type="Gene3D" id="3.50.50.60">
    <property type="entry name" value="FAD/NAD(P)-binding domain"/>
    <property type="match status" value="2"/>
</dbReference>
<comment type="caution">
    <text evidence="5">The sequence shown here is derived from an EMBL/GenBank/DDBJ whole genome shotgun (WGS) entry which is preliminary data.</text>
</comment>
<dbReference type="Pfam" id="PF01494">
    <property type="entry name" value="FAD_binding_3"/>
    <property type="match status" value="1"/>
</dbReference>
<keyword evidence="2" id="KW-0285">Flavoprotein</keyword>
<evidence type="ECO:0000256" key="3">
    <source>
        <dbReference type="ARBA" id="ARBA00022827"/>
    </source>
</evidence>
<keyword evidence="5" id="KW-0560">Oxidoreductase</keyword>
<dbReference type="Pfam" id="PF21274">
    <property type="entry name" value="Rng_hyd_C"/>
    <property type="match status" value="1"/>
</dbReference>
<evidence type="ECO:0000259" key="4">
    <source>
        <dbReference type="Pfam" id="PF01494"/>
    </source>
</evidence>
<evidence type="ECO:0000256" key="2">
    <source>
        <dbReference type="ARBA" id="ARBA00022630"/>
    </source>
</evidence>
<dbReference type="GO" id="GO:0004497">
    <property type="term" value="F:monooxygenase activity"/>
    <property type="evidence" value="ECO:0007669"/>
    <property type="project" value="UniProtKB-KW"/>
</dbReference>
<gene>
    <name evidence="5" type="ORF">GCM10009544_19030</name>
</gene>
<accession>A0ABN0ZRF8</accession>
<evidence type="ECO:0000256" key="1">
    <source>
        <dbReference type="ARBA" id="ARBA00001974"/>
    </source>
</evidence>
<reference evidence="5 6" key="1">
    <citation type="journal article" date="2019" name="Int. J. Syst. Evol. Microbiol.">
        <title>The Global Catalogue of Microorganisms (GCM) 10K type strain sequencing project: providing services to taxonomists for standard genome sequencing and annotation.</title>
        <authorList>
            <consortium name="The Broad Institute Genomics Platform"/>
            <consortium name="The Broad Institute Genome Sequencing Center for Infectious Disease"/>
            <person name="Wu L."/>
            <person name="Ma J."/>
        </authorList>
    </citation>
    <scope>NUCLEOTIDE SEQUENCE [LARGE SCALE GENOMIC DNA]</scope>
    <source>
        <strain evidence="5 6">JCM 10649</strain>
    </source>
</reference>
<evidence type="ECO:0000313" key="6">
    <source>
        <dbReference type="Proteomes" id="UP001499895"/>
    </source>
</evidence>
<dbReference type="Proteomes" id="UP001499895">
    <property type="component" value="Unassembled WGS sequence"/>
</dbReference>
<organism evidence="5 6">
    <name type="scientific">Streptomyces stramineus</name>
    <dbReference type="NCBI Taxonomy" id="173861"/>
    <lineage>
        <taxon>Bacteria</taxon>
        <taxon>Bacillati</taxon>
        <taxon>Actinomycetota</taxon>
        <taxon>Actinomycetes</taxon>
        <taxon>Kitasatosporales</taxon>
        <taxon>Streptomycetaceae</taxon>
        <taxon>Streptomyces</taxon>
    </lineage>
</organism>
<dbReference type="PANTHER" id="PTHR43004">
    <property type="entry name" value="TRK SYSTEM POTASSIUM UPTAKE PROTEIN"/>
    <property type="match status" value="1"/>
</dbReference>
<protein>
    <submittedName>
        <fullName evidence="5">Monooxygenase</fullName>
    </submittedName>
</protein>
<keyword evidence="5" id="KW-0503">Monooxygenase</keyword>
<dbReference type="InterPro" id="IPR002938">
    <property type="entry name" value="FAD-bd"/>
</dbReference>
<dbReference type="Gene3D" id="3.40.30.120">
    <property type="match status" value="1"/>
</dbReference>
<dbReference type="PRINTS" id="PR00420">
    <property type="entry name" value="RNGMNOXGNASE"/>
</dbReference>
<keyword evidence="6" id="KW-1185">Reference proteome</keyword>
<dbReference type="SUPFAM" id="SSF51905">
    <property type="entry name" value="FAD/NAD(P)-binding domain"/>
    <property type="match status" value="1"/>
</dbReference>
<feature type="domain" description="FAD-binding" evidence="4">
    <location>
        <begin position="14"/>
        <end position="349"/>
    </location>
</feature>
<dbReference type="PANTHER" id="PTHR43004:SF19">
    <property type="entry name" value="BINDING MONOOXYGENASE, PUTATIVE (JCVI)-RELATED"/>
    <property type="match status" value="1"/>
</dbReference>
<dbReference type="EMBL" id="BAAAHB010000014">
    <property type="protein sequence ID" value="GAA0456564.1"/>
    <property type="molecule type" value="Genomic_DNA"/>
</dbReference>
<name>A0ABN0ZRF8_9ACTN</name>
<dbReference type="Gene3D" id="3.30.70.2450">
    <property type="match status" value="1"/>
</dbReference>
<dbReference type="InterPro" id="IPR036188">
    <property type="entry name" value="FAD/NAD-bd_sf"/>
</dbReference>
<keyword evidence="3" id="KW-0274">FAD</keyword>
<sequence length="507" mass="54665">MTDLVPPPARPERAAVLIAGGGPVGMLLAAELGIQGVGAVVIEPHRRTVDTPRAGTLHARTVQSLLRRDYLRLSHPGSLTEHRSTGFHFGGMPVLEISAPTAEGPPLLGQPQEALERAFESRARKAGADIRRGHRVQHLRVHDTHVEVGIRADDEDYTIEAGYVVGCDGARSTVREQAGFPSTTSAPTFDAIVGQVRLLDPFAVPGGWTHTAEGWTLINVNPQGLSRVITHDFSHPLPPRRRPVLLDDLRRTASRILGRDVPMDRPAHLSRFSDFSRLADTYRRGRVLLAGDAAHVHAPLGGQGLNTGLQDAFNLGWKLALAAGGEAPPALLDTYTEERRPVAEAVIANTRTQSALMRPGPEFDPLRAHTADLFRLPEVNRRIADVISGQGVTYPAKGAGSRWEGGFLPNHRLHTDSGPFSVAELLADARPLLLLTPRAGAAPESCARGWADRLRVVRLTDGQPLEWDALLCRPDGYTAWAAQGAESGPDRLAAALTCWFGPPVAGR</sequence>
<proteinExistence type="predicted"/>
<evidence type="ECO:0000313" key="5">
    <source>
        <dbReference type="EMBL" id="GAA0456564.1"/>
    </source>
</evidence>